<dbReference type="InterPro" id="IPR036429">
    <property type="entry name" value="SpoA-like_sf"/>
</dbReference>
<evidence type="ECO:0000256" key="2">
    <source>
        <dbReference type="ARBA" id="ARBA00021897"/>
    </source>
</evidence>
<reference evidence="10 11" key="1">
    <citation type="submission" date="2018-08" db="EMBL/GenBank/DDBJ databases">
        <title>Fulvimarina sp. 85, whole genome shotgun sequence.</title>
        <authorList>
            <person name="Tuo L."/>
        </authorList>
    </citation>
    <scope>NUCLEOTIDE SEQUENCE [LARGE SCALE GENOMIC DNA]</scope>
    <source>
        <strain evidence="10 11">85</strain>
    </source>
</reference>
<organism evidence="10 11">
    <name type="scientific">Fulvimarina endophytica</name>
    <dbReference type="NCBI Taxonomy" id="2293836"/>
    <lineage>
        <taxon>Bacteria</taxon>
        <taxon>Pseudomonadati</taxon>
        <taxon>Pseudomonadota</taxon>
        <taxon>Alphaproteobacteria</taxon>
        <taxon>Hyphomicrobiales</taxon>
        <taxon>Aurantimonadaceae</taxon>
        <taxon>Fulvimarina</taxon>
    </lineage>
</organism>
<dbReference type="RefSeq" id="WP_116682511.1">
    <property type="nucleotide sequence ID" value="NZ_QURL01000003.1"/>
</dbReference>
<evidence type="ECO:0000256" key="3">
    <source>
        <dbReference type="ARBA" id="ARBA00022475"/>
    </source>
</evidence>
<feature type="region of interest" description="Disordered" evidence="8">
    <location>
        <begin position="1"/>
        <end position="47"/>
    </location>
</feature>
<evidence type="ECO:0000256" key="6">
    <source>
        <dbReference type="ARBA" id="ARBA00023136"/>
    </source>
</evidence>
<evidence type="ECO:0000256" key="7">
    <source>
        <dbReference type="RuleBase" id="RU362074"/>
    </source>
</evidence>
<dbReference type="GO" id="GO:0006935">
    <property type="term" value="P:chemotaxis"/>
    <property type="evidence" value="ECO:0007669"/>
    <property type="project" value="UniProtKB-KW"/>
</dbReference>
<keyword evidence="6 7" id="KW-0472">Membrane</keyword>
<comment type="function">
    <text evidence="7">FliN is one of three proteins (FliG, FliN, FliM) that form the rotor-mounted switch complex (C ring), located at the base of the basal body. This complex interacts with the CheY and CheZ chemotaxis proteins, in addition to contacting components of the motor that determine the direction of flagellar rotation.</text>
</comment>
<dbReference type="PANTHER" id="PTHR43484">
    <property type="match status" value="1"/>
</dbReference>
<evidence type="ECO:0000256" key="5">
    <source>
        <dbReference type="ARBA" id="ARBA00022779"/>
    </source>
</evidence>
<proteinExistence type="inferred from homology"/>
<evidence type="ECO:0000313" key="11">
    <source>
        <dbReference type="Proteomes" id="UP000264310"/>
    </source>
</evidence>
<dbReference type="GO" id="GO:0071973">
    <property type="term" value="P:bacterial-type flagellum-dependent cell motility"/>
    <property type="evidence" value="ECO:0007669"/>
    <property type="project" value="UniProtKB-UniRule"/>
</dbReference>
<evidence type="ECO:0000256" key="8">
    <source>
        <dbReference type="SAM" id="MobiDB-lite"/>
    </source>
</evidence>
<dbReference type="GO" id="GO:0009425">
    <property type="term" value="C:bacterial-type flagellum basal body"/>
    <property type="evidence" value="ECO:0007669"/>
    <property type="project" value="UniProtKB-SubCell"/>
</dbReference>
<dbReference type="AlphaFoldDB" id="A0A371X4C7"/>
<evidence type="ECO:0000259" key="9">
    <source>
        <dbReference type="Pfam" id="PF01052"/>
    </source>
</evidence>
<keyword evidence="7" id="KW-0975">Bacterial flagellum</keyword>
<dbReference type="Gene3D" id="2.30.330.10">
    <property type="entry name" value="SpoA-like"/>
    <property type="match status" value="1"/>
</dbReference>
<feature type="compositionally biased region" description="Acidic residues" evidence="8">
    <location>
        <begin position="30"/>
        <end position="41"/>
    </location>
</feature>
<sequence length="141" mass="15316">MIDPDENETEDFEGGEFEFDAGQFNPEGFAPEEEEEPETDAPDFRGADRMDLDLVMDVSVTMEVVLGSARMSVAELLKLNRGSIVKLDTKVGDPIDVVVNGRVVARGEIVVLDQDDQRFGITLTEVVTPGSKANAKKAKAA</sequence>
<protein>
    <recommendedName>
        <fullName evidence="2 7">Flagellar motor switch protein FliN</fullName>
    </recommendedName>
</protein>
<comment type="similarity">
    <text evidence="1 7">Belongs to the FliN/MopA/SpaO family.</text>
</comment>
<dbReference type="PRINTS" id="PR00956">
    <property type="entry name" value="FLGMOTORFLIN"/>
</dbReference>
<evidence type="ECO:0000313" key="10">
    <source>
        <dbReference type="EMBL" id="RFC64092.1"/>
    </source>
</evidence>
<evidence type="ECO:0000256" key="4">
    <source>
        <dbReference type="ARBA" id="ARBA00022500"/>
    </source>
</evidence>
<keyword evidence="3 7" id="KW-1003">Cell membrane</keyword>
<feature type="compositionally biased region" description="Acidic residues" evidence="8">
    <location>
        <begin position="1"/>
        <end position="19"/>
    </location>
</feature>
<dbReference type="InterPro" id="IPR001543">
    <property type="entry name" value="FliN-like_C"/>
</dbReference>
<dbReference type="NCBIfam" id="TIGR02480">
    <property type="entry name" value="fliN"/>
    <property type="match status" value="1"/>
</dbReference>
<keyword evidence="10" id="KW-0966">Cell projection</keyword>
<dbReference type="PANTHER" id="PTHR43484:SF1">
    <property type="entry name" value="FLAGELLAR MOTOR SWITCH PROTEIN FLIN"/>
    <property type="match status" value="1"/>
</dbReference>
<dbReference type="InterPro" id="IPR001172">
    <property type="entry name" value="FliN_T3SS_HrcQb"/>
</dbReference>
<dbReference type="Pfam" id="PF01052">
    <property type="entry name" value="FliMN_C"/>
    <property type="match status" value="1"/>
</dbReference>
<gene>
    <name evidence="10" type="primary">fliN</name>
    <name evidence="10" type="ORF">DYI37_06935</name>
</gene>
<keyword evidence="4 7" id="KW-0145">Chemotaxis</keyword>
<feature type="domain" description="Flagellar motor switch protein FliN-like C-terminal" evidence="9">
    <location>
        <begin position="54"/>
        <end position="127"/>
    </location>
</feature>
<comment type="caution">
    <text evidence="10">The sequence shown here is derived from an EMBL/GenBank/DDBJ whole genome shotgun (WGS) entry which is preliminary data.</text>
</comment>
<dbReference type="EMBL" id="QURL01000003">
    <property type="protein sequence ID" value="RFC64092.1"/>
    <property type="molecule type" value="Genomic_DNA"/>
</dbReference>
<keyword evidence="10" id="KW-0969">Cilium</keyword>
<keyword evidence="10" id="KW-0282">Flagellum</keyword>
<comment type="subcellular location">
    <subcellularLocation>
        <location evidence="7">Cell membrane</location>
        <topology evidence="7">Peripheral membrane protein</topology>
        <orientation evidence="7">Cytoplasmic side</orientation>
    </subcellularLocation>
    <subcellularLocation>
        <location evidence="7">Bacterial flagellum basal body</location>
    </subcellularLocation>
</comment>
<keyword evidence="5 7" id="KW-0283">Flagellar rotation</keyword>
<keyword evidence="11" id="KW-1185">Reference proteome</keyword>
<dbReference type="InterPro" id="IPR012826">
    <property type="entry name" value="FliN"/>
</dbReference>
<dbReference type="GO" id="GO:0003774">
    <property type="term" value="F:cytoskeletal motor activity"/>
    <property type="evidence" value="ECO:0007669"/>
    <property type="project" value="UniProtKB-UniRule"/>
</dbReference>
<evidence type="ECO:0000256" key="1">
    <source>
        <dbReference type="ARBA" id="ARBA00009226"/>
    </source>
</evidence>
<dbReference type="OrthoDB" id="9790303at2"/>
<dbReference type="GO" id="GO:0005886">
    <property type="term" value="C:plasma membrane"/>
    <property type="evidence" value="ECO:0007669"/>
    <property type="project" value="UniProtKB-SubCell"/>
</dbReference>
<name>A0A371X4C7_9HYPH</name>
<dbReference type="InterPro" id="IPR051469">
    <property type="entry name" value="FliN/MopA/SpaO"/>
</dbReference>
<accession>A0A371X4C7</accession>
<dbReference type="SUPFAM" id="SSF101801">
    <property type="entry name" value="Surface presentation of antigens (SPOA)"/>
    <property type="match status" value="1"/>
</dbReference>
<dbReference type="Proteomes" id="UP000264310">
    <property type="component" value="Unassembled WGS sequence"/>
</dbReference>